<dbReference type="GO" id="GO:0016567">
    <property type="term" value="P:protein ubiquitination"/>
    <property type="evidence" value="ECO:0007669"/>
    <property type="project" value="TreeGrafter"/>
</dbReference>
<feature type="compositionally biased region" description="Basic and acidic residues" evidence="2">
    <location>
        <begin position="8"/>
        <end position="19"/>
    </location>
</feature>
<sequence length="363" mass="41514">MRRPSRSRRVETGRPESDRVVAPTSSARSADEAPSERLPARKAHCRLVCSTFSMYTHYDQRGPRCFRTLRLCDHFNEGRDRVWIGRRRENDVVLDDPKVSKLLSPFHCCIEAIPGKSELHIRDNGGDNGTYVNNRKLATFHARPLVNGDVVSFGGPMMVLYEGVVRKNPYHFAFVSTPPVSELAEVSESEEEAICAICMEPHFLPVASVHCRHHACLRCLRNLRLKGVASVEPACHTCRTAWHADHLVREWVRLHGPLLQRAKADEASKLNLIADMGALRDTERYWLCGVLRFDKRDRLASDTSRANFLQSYRERIFARFPEVRHVQRVVLSDNAFAVDDTERMYQLIPGVMRSVRERLAEEG</sequence>
<comment type="caution">
    <text evidence="5">The sequence shown here is derived from an EMBL/GenBank/DDBJ whole genome shotgun (WGS) entry which is preliminary data.</text>
</comment>
<dbReference type="GO" id="GO:0006511">
    <property type="term" value="P:ubiquitin-dependent protein catabolic process"/>
    <property type="evidence" value="ECO:0007669"/>
    <property type="project" value="TreeGrafter"/>
</dbReference>
<evidence type="ECO:0000313" key="6">
    <source>
        <dbReference type="EMBL" id="KAK3253698.1"/>
    </source>
</evidence>
<protein>
    <submittedName>
        <fullName evidence="5">Uncharacterized protein</fullName>
    </submittedName>
</protein>
<dbReference type="SMART" id="SM00240">
    <property type="entry name" value="FHA"/>
    <property type="match status" value="1"/>
</dbReference>
<evidence type="ECO:0000256" key="2">
    <source>
        <dbReference type="SAM" id="MobiDB-lite"/>
    </source>
</evidence>
<reference evidence="5 7" key="1">
    <citation type="journal article" date="2015" name="Genome Biol. Evol.">
        <title>Comparative Genomics of a Bacterivorous Green Alga Reveals Evolutionary Causalities and Consequences of Phago-Mixotrophic Mode of Nutrition.</title>
        <authorList>
            <person name="Burns J.A."/>
            <person name="Paasch A."/>
            <person name="Narechania A."/>
            <person name="Kim E."/>
        </authorList>
    </citation>
    <scope>NUCLEOTIDE SEQUENCE [LARGE SCALE GENOMIC DNA]</scope>
    <source>
        <strain evidence="5">PLY_AMNH</strain>
    </source>
</reference>
<evidence type="ECO:0000313" key="5">
    <source>
        <dbReference type="EMBL" id="KAK3252071.1"/>
    </source>
</evidence>
<accession>A0AAE0CBM6</accession>
<evidence type="ECO:0000256" key="1">
    <source>
        <dbReference type="PROSITE-ProRule" id="PRU00175"/>
    </source>
</evidence>
<feature type="region of interest" description="Disordered" evidence="2">
    <location>
        <begin position="1"/>
        <end position="36"/>
    </location>
</feature>
<dbReference type="CDD" id="cd00060">
    <property type="entry name" value="FHA"/>
    <property type="match status" value="1"/>
</dbReference>
<dbReference type="AlphaFoldDB" id="A0AAE0CBM6"/>
<feature type="domain" description="RING-type" evidence="4">
    <location>
        <begin position="195"/>
        <end position="239"/>
    </location>
</feature>
<evidence type="ECO:0000259" key="4">
    <source>
        <dbReference type="PROSITE" id="PS50089"/>
    </source>
</evidence>
<dbReference type="InterPro" id="IPR008984">
    <property type="entry name" value="SMAD_FHA_dom_sf"/>
</dbReference>
<dbReference type="SUPFAM" id="SSF49879">
    <property type="entry name" value="SMAD/FHA domain"/>
    <property type="match status" value="1"/>
</dbReference>
<dbReference type="GO" id="GO:0004842">
    <property type="term" value="F:ubiquitin-protein transferase activity"/>
    <property type="evidence" value="ECO:0007669"/>
    <property type="project" value="TreeGrafter"/>
</dbReference>
<dbReference type="InterPro" id="IPR052256">
    <property type="entry name" value="E3_ubiquitin-ligase_CHFR"/>
</dbReference>
<dbReference type="InterPro" id="IPR001841">
    <property type="entry name" value="Znf_RING"/>
</dbReference>
<dbReference type="SUPFAM" id="SSF57850">
    <property type="entry name" value="RING/U-box"/>
    <property type="match status" value="1"/>
</dbReference>
<dbReference type="EMBL" id="LGRX02024671">
    <property type="protein sequence ID" value="KAK3253698.1"/>
    <property type="molecule type" value="Genomic_DNA"/>
</dbReference>
<dbReference type="GO" id="GO:0008270">
    <property type="term" value="F:zinc ion binding"/>
    <property type="evidence" value="ECO:0007669"/>
    <property type="project" value="UniProtKB-KW"/>
</dbReference>
<name>A0AAE0CBM6_9CHLO</name>
<dbReference type="Gene3D" id="2.60.200.20">
    <property type="match status" value="1"/>
</dbReference>
<evidence type="ECO:0000313" key="7">
    <source>
        <dbReference type="Proteomes" id="UP001190700"/>
    </source>
</evidence>
<dbReference type="PROSITE" id="PS50089">
    <property type="entry name" value="ZF_RING_2"/>
    <property type="match status" value="1"/>
</dbReference>
<dbReference type="InterPro" id="IPR000253">
    <property type="entry name" value="FHA_dom"/>
</dbReference>
<reference evidence="5" key="2">
    <citation type="submission" date="2023-06" db="EMBL/GenBank/DDBJ databases">
        <title>Long-read-based genome assembly of the green algal bacterivore Cymbomonas tetramitiformis.</title>
        <authorList>
            <person name="Gyaltshen Y."/>
            <person name="Rozenberg A."/>
            <person name="Paasch A."/>
            <person name="Burns J.A."/>
            <person name="Warring S."/>
            <person name="Larson R."/>
            <person name="Maurer-Alcala X."/>
            <person name="Dacks J."/>
            <person name="Kim E."/>
        </authorList>
    </citation>
    <scope>NUCLEOTIDE SEQUENCE</scope>
    <source>
        <strain evidence="5">PLY_AMNH</strain>
    </source>
</reference>
<feature type="domain" description="FHA" evidence="3">
    <location>
        <begin position="82"/>
        <end position="137"/>
    </location>
</feature>
<keyword evidence="1" id="KW-0479">Metal-binding</keyword>
<keyword evidence="1" id="KW-0862">Zinc</keyword>
<dbReference type="Gene3D" id="3.30.40.10">
    <property type="entry name" value="Zinc/RING finger domain, C3HC4 (zinc finger)"/>
    <property type="match status" value="1"/>
</dbReference>
<gene>
    <name evidence="6" type="ORF">CYMTET_37033</name>
    <name evidence="5" type="ORF">CYMTET_38629</name>
</gene>
<keyword evidence="1" id="KW-0863">Zinc-finger</keyword>
<evidence type="ECO:0000259" key="3">
    <source>
        <dbReference type="PROSITE" id="PS50006"/>
    </source>
</evidence>
<dbReference type="InterPro" id="IPR013083">
    <property type="entry name" value="Znf_RING/FYVE/PHD"/>
</dbReference>
<dbReference type="Proteomes" id="UP001190700">
    <property type="component" value="Unassembled WGS sequence"/>
</dbReference>
<dbReference type="Pfam" id="PF00498">
    <property type="entry name" value="FHA"/>
    <property type="match status" value="1"/>
</dbReference>
<proteinExistence type="predicted"/>
<dbReference type="EMBL" id="LGRX02025641">
    <property type="protein sequence ID" value="KAK3252071.1"/>
    <property type="molecule type" value="Genomic_DNA"/>
</dbReference>
<keyword evidence="7" id="KW-1185">Reference proteome</keyword>
<dbReference type="PANTHER" id="PTHR16079:SF4">
    <property type="entry name" value="E3 UBIQUITIN-PROTEIN LIGASE CHFR"/>
    <property type="match status" value="1"/>
</dbReference>
<organism evidence="5 7">
    <name type="scientific">Cymbomonas tetramitiformis</name>
    <dbReference type="NCBI Taxonomy" id="36881"/>
    <lineage>
        <taxon>Eukaryota</taxon>
        <taxon>Viridiplantae</taxon>
        <taxon>Chlorophyta</taxon>
        <taxon>Pyramimonadophyceae</taxon>
        <taxon>Pyramimonadales</taxon>
        <taxon>Pyramimonadaceae</taxon>
        <taxon>Cymbomonas</taxon>
    </lineage>
</organism>
<dbReference type="GO" id="GO:0005634">
    <property type="term" value="C:nucleus"/>
    <property type="evidence" value="ECO:0007669"/>
    <property type="project" value="TreeGrafter"/>
</dbReference>
<dbReference type="PROSITE" id="PS50006">
    <property type="entry name" value="FHA_DOMAIN"/>
    <property type="match status" value="1"/>
</dbReference>
<dbReference type="PANTHER" id="PTHR16079">
    <property type="entry name" value="UBIQUITIN LIGASE PROTEIN CHFR"/>
    <property type="match status" value="1"/>
</dbReference>